<proteinExistence type="inferred from homology"/>
<dbReference type="Pfam" id="PF03088">
    <property type="entry name" value="Str_synth"/>
    <property type="match status" value="1"/>
</dbReference>
<evidence type="ECO:0000259" key="5">
    <source>
        <dbReference type="Pfam" id="PF03088"/>
    </source>
</evidence>
<gene>
    <name evidence="6" type="ORF">OLC1_LOCUS11310</name>
</gene>
<accession>A0AAV1D587</accession>
<evidence type="ECO:0000256" key="1">
    <source>
        <dbReference type="ARBA" id="ARBA00004116"/>
    </source>
</evidence>
<dbReference type="GO" id="GO:0005773">
    <property type="term" value="C:vacuole"/>
    <property type="evidence" value="ECO:0007669"/>
    <property type="project" value="UniProtKB-SubCell"/>
</dbReference>
<dbReference type="Proteomes" id="UP001161247">
    <property type="component" value="Chromosome 4"/>
</dbReference>
<comment type="subcellular location">
    <subcellularLocation>
        <location evidence="1">Vacuole</location>
    </subcellularLocation>
</comment>
<dbReference type="InterPro" id="IPR018119">
    <property type="entry name" value="Strictosidine_synth_cons-reg"/>
</dbReference>
<dbReference type="EMBL" id="OX459121">
    <property type="protein sequence ID" value="CAI9101802.1"/>
    <property type="molecule type" value="Genomic_DNA"/>
</dbReference>
<evidence type="ECO:0000313" key="7">
    <source>
        <dbReference type="Proteomes" id="UP001161247"/>
    </source>
</evidence>
<keyword evidence="7" id="KW-1185">Reference proteome</keyword>
<sequence>MYKLHFILATIVELMAKKTLSVFIILYFLPHLYALRLTDPFTKYSQLNLPPGPVGPDSVALNPSNKGPYVGVSDGRILKYNGREFEDFAWISPNRSKALCDGVRNLTMGRTCGRTLGFSFDPQTGDLYVVGAYGGFYRVGPKGGLAKKIASGVNNVPFKFLNGIDFDPYRRVVYFTDTSSKYNFTDVLMGNPLSSKDSTGRLIEYDTRTGKLRVLLDKLHLPTGPAASGDGRYVMYGSFGTHQIFKYYFKGEPQKVLDLPGYPLKIKRSPESGLFWVPVNVVVRQKPLLIHSFGYKFNSTGGVILAKSFAAQYSGVQVNIVQEYRSNLGRRRLYVGSINVAFVGVYES</sequence>
<feature type="domain" description="Strictosidine synthase conserved region" evidence="5">
    <location>
        <begin position="162"/>
        <end position="252"/>
    </location>
</feature>
<dbReference type="SUPFAM" id="SSF63829">
    <property type="entry name" value="Calcium-dependent phosphotriesterase"/>
    <property type="match status" value="1"/>
</dbReference>
<dbReference type="Gene3D" id="2.120.10.30">
    <property type="entry name" value="TolB, C-terminal domain"/>
    <property type="match status" value="1"/>
</dbReference>
<keyword evidence="3" id="KW-0926">Vacuole</keyword>
<dbReference type="GO" id="GO:0016787">
    <property type="term" value="F:hydrolase activity"/>
    <property type="evidence" value="ECO:0007669"/>
    <property type="project" value="TreeGrafter"/>
</dbReference>
<dbReference type="InterPro" id="IPR011042">
    <property type="entry name" value="6-blade_b-propeller_TolB-like"/>
</dbReference>
<dbReference type="AlphaFoldDB" id="A0AAV1D587"/>
<reference evidence="6" key="1">
    <citation type="submission" date="2023-03" db="EMBL/GenBank/DDBJ databases">
        <authorList>
            <person name="Julca I."/>
        </authorList>
    </citation>
    <scope>NUCLEOTIDE SEQUENCE</scope>
</reference>
<evidence type="ECO:0000256" key="2">
    <source>
        <dbReference type="ARBA" id="ARBA00009191"/>
    </source>
</evidence>
<dbReference type="PANTHER" id="PTHR10426:SF136">
    <property type="entry name" value="PROTEIN STRICTOSIDINE SYNTHASE-LIKE 9-LIKE"/>
    <property type="match status" value="1"/>
</dbReference>
<protein>
    <submittedName>
        <fullName evidence="6">OLC1v1039216C1</fullName>
    </submittedName>
</protein>
<organism evidence="6 7">
    <name type="scientific">Oldenlandia corymbosa var. corymbosa</name>
    <dbReference type="NCBI Taxonomy" id="529605"/>
    <lineage>
        <taxon>Eukaryota</taxon>
        <taxon>Viridiplantae</taxon>
        <taxon>Streptophyta</taxon>
        <taxon>Embryophyta</taxon>
        <taxon>Tracheophyta</taxon>
        <taxon>Spermatophyta</taxon>
        <taxon>Magnoliopsida</taxon>
        <taxon>eudicotyledons</taxon>
        <taxon>Gunneridae</taxon>
        <taxon>Pentapetalae</taxon>
        <taxon>asterids</taxon>
        <taxon>lamiids</taxon>
        <taxon>Gentianales</taxon>
        <taxon>Rubiaceae</taxon>
        <taxon>Rubioideae</taxon>
        <taxon>Spermacoceae</taxon>
        <taxon>Hedyotis-Oldenlandia complex</taxon>
        <taxon>Oldenlandia</taxon>
    </lineage>
</organism>
<evidence type="ECO:0000313" key="6">
    <source>
        <dbReference type="EMBL" id="CAI9101802.1"/>
    </source>
</evidence>
<evidence type="ECO:0000256" key="4">
    <source>
        <dbReference type="ARBA" id="ARBA00023180"/>
    </source>
</evidence>
<keyword evidence="4" id="KW-0325">Glycoprotein</keyword>
<comment type="similarity">
    <text evidence="2">Belongs to the strictosidine synthase family.</text>
</comment>
<evidence type="ECO:0000256" key="3">
    <source>
        <dbReference type="ARBA" id="ARBA00022554"/>
    </source>
</evidence>
<dbReference type="PANTHER" id="PTHR10426">
    <property type="entry name" value="STRICTOSIDINE SYNTHASE-RELATED"/>
    <property type="match status" value="1"/>
</dbReference>
<name>A0AAV1D587_OLDCO</name>
<dbReference type="GO" id="GO:0012505">
    <property type="term" value="C:endomembrane system"/>
    <property type="evidence" value="ECO:0007669"/>
    <property type="project" value="TreeGrafter"/>
</dbReference>